<accession>A8XUG6</accession>
<evidence type="ECO:0000313" key="2">
    <source>
        <dbReference type="Proteomes" id="UP000008549"/>
    </source>
</evidence>
<name>A8XUG6_CAEBR</name>
<protein>
    <submittedName>
        <fullName evidence="1">Protein CBR-SPP-19</fullName>
    </submittedName>
</protein>
<dbReference type="WormBase" id="CBG18970">
    <property type="protein sequence ID" value="CBP39469"/>
    <property type="gene ID" value="WBGene00038262"/>
    <property type="gene designation" value="Cbr-spp-19"/>
</dbReference>
<keyword evidence="2" id="KW-1185">Reference proteome</keyword>
<dbReference type="STRING" id="6238.A8XUG6"/>
<organism evidence="1 2">
    <name type="scientific">Caenorhabditis briggsae</name>
    <dbReference type="NCBI Taxonomy" id="6238"/>
    <lineage>
        <taxon>Eukaryota</taxon>
        <taxon>Metazoa</taxon>
        <taxon>Ecdysozoa</taxon>
        <taxon>Nematoda</taxon>
        <taxon>Chromadorea</taxon>
        <taxon>Rhabditida</taxon>
        <taxon>Rhabditina</taxon>
        <taxon>Rhabditomorpha</taxon>
        <taxon>Rhabditoidea</taxon>
        <taxon>Rhabditidae</taxon>
        <taxon>Peloderinae</taxon>
        <taxon>Caenorhabditis</taxon>
    </lineage>
</organism>
<dbReference type="AlphaFoldDB" id="A8XUG6"/>
<dbReference type="CTD" id="8579278"/>
<reference evidence="1 2" key="1">
    <citation type="journal article" date="2003" name="PLoS Biol.">
        <title>The genome sequence of Caenorhabditis briggsae: a platform for comparative genomics.</title>
        <authorList>
            <person name="Stein L.D."/>
            <person name="Bao Z."/>
            <person name="Blasiar D."/>
            <person name="Blumenthal T."/>
            <person name="Brent M.R."/>
            <person name="Chen N."/>
            <person name="Chinwalla A."/>
            <person name="Clarke L."/>
            <person name="Clee C."/>
            <person name="Coghlan A."/>
            <person name="Coulson A."/>
            <person name="D'Eustachio P."/>
            <person name="Fitch D.H."/>
            <person name="Fulton L.A."/>
            <person name="Fulton R.E."/>
            <person name="Griffiths-Jones S."/>
            <person name="Harris T.W."/>
            <person name="Hillier L.W."/>
            <person name="Kamath R."/>
            <person name="Kuwabara P.E."/>
            <person name="Mardis E.R."/>
            <person name="Marra M.A."/>
            <person name="Miner T.L."/>
            <person name="Minx P."/>
            <person name="Mullikin J.C."/>
            <person name="Plumb R.W."/>
            <person name="Rogers J."/>
            <person name="Schein J.E."/>
            <person name="Sohrmann M."/>
            <person name="Spieth J."/>
            <person name="Stajich J.E."/>
            <person name="Wei C."/>
            <person name="Willey D."/>
            <person name="Wilson R.K."/>
            <person name="Durbin R."/>
            <person name="Waterston R.H."/>
        </authorList>
    </citation>
    <scope>NUCLEOTIDE SEQUENCE [LARGE SCALE GENOMIC DNA]</scope>
    <source>
        <strain evidence="1 2">AF16</strain>
    </source>
</reference>
<dbReference type="OMA" id="NVNKPDQ"/>
<proteinExistence type="predicted"/>
<dbReference type="EMBL" id="HE601047">
    <property type="protein sequence ID" value="CAP36291.1"/>
    <property type="molecule type" value="Genomic_DNA"/>
</dbReference>
<gene>
    <name evidence="3" type="primary">spp-19</name>
    <name evidence="1" type="synonym">Cbr-spp-19</name>
    <name evidence="3" type="ORF">CBG18970</name>
    <name evidence="1" type="ORF">CBG_18970</name>
</gene>
<dbReference type="KEGG" id="cbr:CBG_18970"/>
<dbReference type="eggNOG" id="ENOG502TM2E">
    <property type="taxonomic scope" value="Eukaryota"/>
</dbReference>
<reference evidence="1 2" key="2">
    <citation type="journal article" date="2011" name="PLoS Genet.">
        <title>Caenorhabditis briggsae recombinant inbred line genotypes reveal inter-strain incompatibility and the evolution of recombination.</title>
        <authorList>
            <person name="Ross J.A."/>
            <person name="Koboldt D.C."/>
            <person name="Staisch J.E."/>
            <person name="Chamberlin H.M."/>
            <person name="Gupta B.P."/>
            <person name="Miller R.D."/>
            <person name="Baird S.E."/>
            <person name="Haag E.S."/>
        </authorList>
    </citation>
    <scope>NUCLEOTIDE SEQUENCE [LARGE SCALE GENOMIC DNA]</scope>
    <source>
        <strain evidence="1 2">AF16</strain>
    </source>
</reference>
<dbReference type="InParanoid" id="A8XUG6"/>
<dbReference type="Proteomes" id="UP000008549">
    <property type="component" value="Unassembled WGS sequence"/>
</dbReference>
<evidence type="ECO:0000313" key="1">
    <source>
        <dbReference type="EMBL" id="CAP36291.1"/>
    </source>
</evidence>
<dbReference type="GeneID" id="8579278"/>
<dbReference type="HOGENOM" id="CLU_1788578_0_0_1"/>
<evidence type="ECO:0000313" key="3">
    <source>
        <dbReference type="WormBase" id="CBG18970"/>
    </source>
</evidence>
<sequence>MEVLFLSLSMNRESVNPSGFTCQSSYYCFFRYFHILQYIRFYYAHSIKCFGGIAEFGIDKNDYVDYICPSLTSCYIRLVVENVNKPDQKATMMKGCLEKAMEESYQNVPMCSTIDFSNITSDDAIPSEIKCTCSRDFCNGSFEEDPNITPGISASFLNCILVISIYLIF</sequence>
<dbReference type="FunCoup" id="A8XUG6">
    <property type="interactions" value="367"/>
</dbReference>
<dbReference type="RefSeq" id="XP_002637283.1">
    <property type="nucleotide sequence ID" value="XM_002637237.1"/>
</dbReference>